<keyword evidence="1" id="KW-0378">Hydrolase</keyword>
<evidence type="ECO:0000313" key="2">
    <source>
        <dbReference type="Proteomes" id="UP000188947"/>
    </source>
</evidence>
<proteinExistence type="predicted"/>
<comment type="caution">
    <text evidence="1">The sequence shown here is derived from an EMBL/GenBank/DDBJ whole genome shotgun (WGS) entry which is preliminary data.</text>
</comment>
<dbReference type="AlphaFoldDB" id="A0A1T3F855"/>
<dbReference type="eggNOG" id="COG0308">
    <property type="taxonomic scope" value="Bacteria"/>
</dbReference>
<dbReference type="Proteomes" id="UP000188947">
    <property type="component" value="Unassembled WGS sequence"/>
</dbReference>
<sequence length="926" mass="108804">MMFSFCAKAQKDSISLKINLDENKYVAHVKQKIVFQNKLSRPVDSIKLLSWVNAYRNSRTPLGKRKLQERKTALYFTNKEQLGYIQNLRVDFSNVKSYSDERGENIYLRLKEPLLQNNKITLDLEYDIHIPSSEFTGYGYGENRILLKYFFIVPDGFENNRLSEKSYLDLDENQNNNSYWNISFEKGPYFIQSNLFQKDNYNFSGVLNEDPEILISHMDNTKMSFDVEGQKITLDLGYSASSEEQANMAFLVPLQLKFIKNKIGTLPGKIFISEHAKDKNAFIGSDDIKFHKWKFKFFSDAEKTDFNYFSMISQNIINQSFQADKNNDHWLYNGLKTYLEIEYLKKNYGDKKLLGDIPDQVRLWKIKPLKWFEISKIMLTDRYGLAYDYILNQNLDQKINTRLQDLSKFNITAISNFETGLIFSMLQDKTNNFDKFITQFIAENKGKRVNSKEFLDQLNISTNQTSEFLENFVQHKNRVNFKLKSFKKTDDNQLELKITKNTPLKIPFKIDAEDYNGKINSYWFNTTESTEKQIYRIPNDSIKKISLNNDYTFPEANFRDNYLYTHGLFSNMKKIRFKLVTDIPNPEYNEIYVAPRLSWNNYDKFLLGMRFTNKSLLDRKFIYSVIPYYSTGTSQITGSAGVSYQFMPANSFFRSWLFAANGSYFHYDYNLPYKKVNFLTSINFAKNPRSQVSRNLGFSYSYFERELSPALIARNDYSKYNLWNISYSYSDNKAIHENYLVTNFQWMEDFQKLSAEYYLRWEYAKNKKLMVRFFGGAFIENNTRNSLFNFGLSRVSNYAFSYGLLGQSATEGVLSQQYILAEGGFKSDFKNFVNSWLVSTNVDAHLWKMFNVYADAGIYKNKGQKTEFIWDSGIKLKVIPDFLEIYFPVQSSLGFEPSFKGYGSRIRYMLNLNLGAIINHFRRGVF</sequence>
<evidence type="ECO:0000313" key="1">
    <source>
        <dbReference type="EMBL" id="OOH96640.1"/>
    </source>
</evidence>
<dbReference type="InterPro" id="IPR027268">
    <property type="entry name" value="Peptidase_M4/M1_CTD_sf"/>
</dbReference>
<dbReference type="STRING" id="238.BBD35_17085"/>
<dbReference type="RefSeq" id="WP_070904647.1">
    <property type="nucleotide sequence ID" value="NZ_CP016378.1"/>
</dbReference>
<dbReference type="OrthoDB" id="9813075at2"/>
<gene>
    <name evidence="1" type="ORF">BMF97_05025</name>
</gene>
<accession>A0A1T3F855</accession>
<dbReference type="Gene3D" id="1.10.390.10">
    <property type="entry name" value="Neutral Protease Domain 2"/>
    <property type="match status" value="1"/>
</dbReference>
<protein>
    <submittedName>
        <fullName evidence="1">Aminopeptidase</fullName>
    </submittedName>
</protein>
<keyword evidence="1" id="KW-0031">Aminopeptidase</keyword>
<dbReference type="EMBL" id="MPOG01000007">
    <property type="protein sequence ID" value="OOH96640.1"/>
    <property type="molecule type" value="Genomic_DNA"/>
</dbReference>
<reference evidence="1 2" key="1">
    <citation type="submission" date="2016-11" db="EMBL/GenBank/DDBJ databases">
        <title>Genome sequence and comparative genomic analysis of clinical strain Elizabethkingia meningoseptica 61421 PRCM.</title>
        <authorList>
            <person name="Wang M."/>
            <person name="Hu S."/>
            <person name="Cao L."/>
            <person name="Jiang T."/>
            <person name="Zhou Y."/>
            <person name="Ming D."/>
        </authorList>
    </citation>
    <scope>NUCLEOTIDE SEQUENCE [LARGE SCALE GENOMIC DNA]</scope>
    <source>
        <strain evidence="1 2">61421 PRCM</strain>
    </source>
</reference>
<name>A0A1T3F855_ELIME</name>
<dbReference type="GO" id="GO:0004177">
    <property type="term" value="F:aminopeptidase activity"/>
    <property type="evidence" value="ECO:0007669"/>
    <property type="project" value="UniProtKB-KW"/>
</dbReference>
<organism evidence="1 2">
    <name type="scientific">Elizabethkingia meningoseptica</name>
    <name type="common">Chryseobacterium meningosepticum</name>
    <dbReference type="NCBI Taxonomy" id="238"/>
    <lineage>
        <taxon>Bacteria</taxon>
        <taxon>Pseudomonadati</taxon>
        <taxon>Bacteroidota</taxon>
        <taxon>Flavobacteriia</taxon>
        <taxon>Flavobacteriales</taxon>
        <taxon>Weeksellaceae</taxon>
        <taxon>Elizabethkingia</taxon>
    </lineage>
</organism>
<keyword evidence="1" id="KW-0645">Protease</keyword>
<keyword evidence="2" id="KW-1185">Reference proteome</keyword>